<dbReference type="InterPro" id="IPR036380">
    <property type="entry name" value="Isochorismatase-like_sf"/>
</dbReference>
<name>A0ABX1VDC8_9PLAN</name>
<dbReference type="SUPFAM" id="SSF52499">
    <property type="entry name" value="Isochorismatase-like hydrolases"/>
    <property type="match status" value="1"/>
</dbReference>
<keyword evidence="2" id="KW-0732">Signal</keyword>
<evidence type="ECO:0000313" key="3">
    <source>
        <dbReference type="EMBL" id="NNJ25897.1"/>
    </source>
</evidence>
<evidence type="ECO:0008006" key="5">
    <source>
        <dbReference type="Google" id="ProtNLM"/>
    </source>
</evidence>
<feature type="region of interest" description="Disordered" evidence="1">
    <location>
        <begin position="276"/>
        <end position="299"/>
    </location>
</feature>
<feature type="signal peptide" evidence="2">
    <location>
        <begin position="1"/>
        <end position="19"/>
    </location>
</feature>
<feature type="chain" id="PRO_5045106985" description="Isochorismatase family protein" evidence="2">
    <location>
        <begin position="20"/>
        <end position="299"/>
    </location>
</feature>
<accession>A0ABX1VDC8</accession>
<sequence length="299" mass="33167">MPISVSVAALLAASCLAPAEPLVFQARSQQQPQEGGGYRTVDATLRWNPSETAVVVCDMWDRHTCETAEARVAEMAPRMNDVLVALRRRGVLIIHCPSNTMDFYEGTPGRRLAQQAPKVETDVPLEGWCHLKSDREAPLPIDDSDGGCDCCTPWEKGRPWPWTRQIDTLKIEPGDAITDSAEAFYLMKQRGIKNVIVMGVHTNMCVLGRPFSIRQMVLQGQNVLLMRDLTDSMYNPAMSPYVGHHDGTRLVVQHIERYWCPTIVSGDVLGDDRFRFADDPAGKPSTRDASAAEATADEK</sequence>
<dbReference type="Proteomes" id="UP000609651">
    <property type="component" value="Unassembled WGS sequence"/>
</dbReference>
<reference evidence="3 4" key="1">
    <citation type="journal article" date="2020" name="Syst. Appl. Microbiol.">
        <title>Alienimonas chondri sp. nov., a novel planctomycete isolated from the biofilm of the red alga Chondrus crispus.</title>
        <authorList>
            <person name="Vitorino I."/>
            <person name="Albuquerque L."/>
            <person name="Wiegand S."/>
            <person name="Kallscheuer N."/>
            <person name="da Costa M.S."/>
            <person name="Lobo-da-Cunha A."/>
            <person name="Jogler C."/>
            <person name="Lage O.M."/>
        </authorList>
    </citation>
    <scope>NUCLEOTIDE SEQUENCE [LARGE SCALE GENOMIC DNA]</scope>
    <source>
        <strain evidence="3 4">LzC2</strain>
    </source>
</reference>
<keyword evidence="4" id="KW-1185">Reference proteome</keyword>
<comment type="caution">
    <text evidence="3">The sequence shown here is derived from an EMBL/GenBank/DDBJ whole genome shotgun (WGS) entry which is preliminary data.</text>
</comment>
<evidence type="ECO:0000256" key="1">
    <source>
        <dbReference type="SAM" id="MobiDB-lite"/>
    </source>
</evidence>
<proteinExistence type="predicted"/>
<dbReference type="RefSeq" id="WP_174977609.1">
    <property type="nucleotide sequence ID" value="NZ_WTPX01000053.1"/>
</dbReference>
<dbReference type="EMBL" id="WTPX01000053">
    <property type="protein sequence ID" value="NNJ25897.1"/>
    <property type="molecule type" value="Genomic_DNA"/>
</dbReference>
<dbReference type="Gene3D" id="3.40.50.850">
    <property type="entry name" value="Isochorismatase-like"/>
    <property type="match status" value="1"/>
</dbReference>
<gene>
    <name evidence="3" type="ORF">LzC2_19730</name>
</gene>
<organism evidence="3 4">
    <name type="scientific">Alienimonas chondri</name>
    <dbReference type="NCBI Taxonomy" id="2681879"/>
    <lineage>
        <taxon>Bacteria</taxon>
        <taxon>Pseudomonadati</taxon>
        <taxon>Planctomycetota</taxon>
        <taxon>Planctomycetia</taxon>
        <taxon>Planctomycetales</taxon>
        <taxon>Planctomycetaceae</taxon>
        <taxon>Alienimonas</taxon>
    </lineage>
</organism>
<protein>
    <recommendedName>
        <fullName evidence="5">Isochorismatase family protein</fullName>
    </recommendedName>
</protein>
<evidence type="ECO:0000256" key="2">
    <source>
        <dbReference type="SAM" id="SignalP"/>
    </source>
</evidence>
<evidence type="ECO:0000313" key="4">
    <source>
        <dbReference type="Proteomes" id="UP000609651"/>
    </source>
</evidence>